<comment type="caution">
    <text evidence="9">The sequence shown here is derived from an EMBL/GenBank/DDBJ whole genome shotgun (WGS) entry which is preliminary data.</text>
</comment>
<feature type="transmembrane region" description="Helical" evidence="7">
    <location>
        <begin position="231"/>
        <end position="250"/>
    </location>
</feature>
<dbReference type="PATRIC" id="fig|1121290.3.peg.630"/>
<evidence type="ECO:0000256" key="4">
    <source>
        <dbReference type="ARBA" id="ARBA00022692"/>
    </source>
</evidence>
<keyword evidence="10" id="KW-1185">Reference proteome</keyword>
<evidence type="ECO:0000256" key="1">
    <source>
        <dbReference type="ARBA" id="ARBA00004651"/>
    </source>
</evidence>
<dbReference type="AlphaFoldDB" id="A0A1E8F136"/>
<comment type="subcellular location">
    <subcellularLocation>
        <location evidence="1">Cell membrane</location>
        <topology evidence="1">Multi-pass membrane protein</topology>
    </subcellularLocation>
</comment>
<feature type="transmembrane region" description="Helical" evidence="7">
    <location>
        <begin position="72"/>
        <end position="97"/>
    </location>
</feature>
<dbReference type="NCBIfam" id="NF008873">
    <property type="entry name" value="PRK11909.1"/>
    <property type="match status" value="1"/>
</dbReference>
<dbReference type="OrthoDB" id="5395048at2"/>
<dbReference type="STRING" id="1121290.CLAOCE_06190"/>
<dbReference type="RefSeq" id="WP_070109580.1">
    <property type="nucleotide sequence ID" value="NZ_LZFO01000006.1"/>
</dbReference>
<reference evidence="9 10" key="1">
    <citation type="submission" date="2016-06" db="EMBL/GenBank/DDBJ databases">
        <title>Genome sequence of Clostridium acetireducens DSM 10703.</title>
        <authorList>
            <person name="Poehlein A."/>
            <person name="Fluechter S."/>
            <person name="Duerre P."/>
            <person name="Daniel R."/>
        </authorList>
    </citation>
    <scope>NUCLEOTIDE SEQUENCE [LARGE SCALE GENOMIC DNA]</scope>
    <source>
        <strain evidence="9 10">DSM 10703</strain>
    </source>
</reference>
<dbReference type="InterPro" id="IPR002751">
    <property type="entry name" value="CbiM/NikMN"/>
</dbReference>
<dbReference type="InterPro" id="IPR025937">
    <property type="entry name" value="PDGLE_dom"/>
</dbReference>
<keyword evidence="5 7" id="KW-1133">Transmembrane helix</keyword>
<dbReference type="Proteomes" id="UP000175744">
    <property type="component" value="Unassembled WGS sequence"/>
</dbReference>
<dbReference type="NCBIfam" id="NF005598">
    <property type="entry name" value="PRK07331.1"/>
    <property type="match status" value="1"/>
</dbReference>
<feature type="transmembrane region" description="Helical" evidence="7">
    <location>
        <begin position="190"/>
        <end position="211"/>
    </location>
</feature>
<accession>A0A1E8F136</accession>
<dbReference type="EMBL" id="LZFO01000006">
    <property type="protein sequence ID" value="OFI07032.1"/>
    <property type="molecule type" value="Genomic_DNA"/>
</dbReference>
<proteinExistence type="predicted"/>
<organism evidence="9 10">
    <name type="scientific">Clostridium acetireducens DSM 10703</name>
    <dbReference type="NCBI Taxonomy" id="1121290"/>
    <lineage>
        <taxon>Bacteria</taxon>
        <taxon>Bacillati</taxon>
        <taxon>Bacillota</taxon>
        <taxon>Clostridia</taxon>
        <taxon>Eubacteriales</taxon>
        <taxon>Clostridiaceae</taxon>
        <taxon>Clostridium</taxon>
    </lineage>
</organism>
<feature type="transmembrane region" description="Helical" evidence="7">
    <location>
        <begin position="7"/>
        <end position="24"/>
    </location>
</feature>
<dbReference type="GO" id="GO:0005886">
    <property type="term" value="C:plasma membrane"/>
    <property type="evidence" value="ECO:0007669"/>
    <property type="project" value="UniProtKB-SubCell"/>
</dbReference>
<dbReference type="Gene3D" id="1.10.1760.20">
    <property type="match status" value="1"/>
</dbReference>
<feature type="transmembrane region" description="Helical" evidence="7">
    <location>
        <begin position="137"/>
        <end position="159"/>
    </location>
</feature>
<evidence type="ECO:0000259" key="8">
    <source>
        <dbReference type="Pfam" id="PF13190"/>
    </source>
</evidence>
<evidence type="ECO:0000256" key="7">
    <source>
        <dbReference type="SAM" id="Phobius"/>
    </source>
</evidence>
<evidence type="ECO:0000256" key="3">
    <source>
        <dbReference type="ARBA" id="ARBA00022475"/>
    </source>
</evidence>
<protein>
    <submittedName>
        <fullName evidence="9">Fused nickel transport protein NikMN</fullName>
    </submittedName>
</protein>
<feature type="transmembrane region" description="Helical" evidence="7">
    <location>
        <begin position="300"/>
        <end position="324"/>
    </location>
</feature>
<evidence type="ECO:0000256" key="2">
    <source>
        <dbReference type="ARBA" id="ARBA00022448"/>
    </source>
</evidence>
<dbReference type="PANTHER" id="PTHR34229">
    <property type="entry name" value="METAL TRANSPORT PROTEIN HI_1621-RELATED"/>
    <property type="match status" value="1"/>
</dbReference>
<evidence type="ECO:0000256" key="6">
    <source>
        <dbReference type="ARBA" id="ARBA00023136"/>
    </source>
</evidence>
<dbReference type="GO" id="GO:0000041">
    <property type="term" value="P:transition metal ion transport"/>
    <property type="evidence" value="ECO:0007669"/>
    <property type="project" value="InterPro"/>
</dbReference>
<dbReference type="PANTHER" id="PTHR34229:SF1">
    <property type="entry name" value="METAL TRANSPORT PROTEIN HI_1621-RELATED"/>
    <property type="match status" value="1"/>
</dbReference>
<evidence type="ECO:0000256" key="5">
    <source>
        <dbReference type="ARBA" id="ARBA00022989"/>
    </source>
</evidence>
<keyword evidence="2" id="KW-0813">Transport</keyword>
<dbReference type="Pfam" id="PF13190">
    <property type="entry name" value="PDGLE"/>
    <property type="match status" value="1"/>
</dbReference>
<feature type="transmembrane region" description="Helical" evidence="7">
    <location>
        <begin position="103"/>
        <end position="125"/>
    </location>
</feature>
<feature type="transmembrane region" description="Helical" evidence="7">
    <location>
        <begin position="40"/>
        <end position="60"/>
    </location>
</feature>
<dbReference type="Pfam" id="PF01891">
    <property type="entry name" value="CbiM"/>
    <property type="match status" value="1"/>
</dbReference>
<sequence>MHIPEHYLSPSTCVVMGAIMIPVWKKCLDEVKNVLSHNKLPLLEFCSAFSFLVMMFNIPLPGGTTGHAVGSVLSSILIGPHAACISITIVLLIQSIFFGDGGILALGANCFNMAFVMPFLGYYIYKYIKHNIKSSKSEYIAAFISSYIAIVIAAFLTALELGIQPILFKDISGLPLYCPYSLSTSIPAMVIPHMAVAGFLEAIITTVVYIYVKKILSNNIYKGYNLNTKSIYVFITFIITACPIGLLASGDAWGEWGVEEIKYVISNGKVLGFTPLGMKNGYKFNAIIPDYLISGINENIAYVISAALGVLLILLTFKFTSIAFNKSLCKIKNRV</sequence>
<name>A0A1E8F136_9CLOT</name>
<evidence type="ECO:0000313" key="9">
    <source>
        <dbReference type="EMBL" id="OFI07032.1"/>
    </source>
</evidence>
<keyword evidence="4 7" id="KW-0812">Transmembrane</keyword>
<keyword evidence="6 7" id="KW-0472">Membrane</keyword>
<evidence type="ECO:0000313" key="10">
    <source>
        <dbReference type="Proteomes" id="UP000175744"/>
    </source>
</evidence>
<keyword evidence="3" id="KW-1003">Cell membrane</keyword>
<feature type="domain" description="PDGLE" evidence="8">
    <location>
        <begin position="231"/>
        <end position="320"/>
    </location>
</feature>
<gene>
    <name evidence="9" type="primary">nikMN</name>
    <name evidence="9" type="ORF">CLOACE_06190</name>
</gene>